<evidence type="ECO:0008006" key="4">
    <source>
        <dbReference type="Google" id="ProtNLM"/>
    </source>
</evidence>
<organism evidence="2 3">
    <name type="scientific">Rickenella mellea</name>
    <dbReference type="NCBI Taxonomy" id="50990"/>
    <lineage>
        <taxon>Eukaryota</taxon>
        <taxon>Fungi</taxon>
        <taxon>Dikarya</taxon>
        <taxon>Basidiomycota</taxon>
        <taxon>Agaricomycotina</taxon>
        <taxon>Agaricomycetes</taxon>
        <taxon>Hymenochaetales</taxon>
        <taxon>Rickenellaceae</taxon>
        <taxon>Rickenella</taxon>
    </lineage>
</organism>
<evidence type="ECO:0000313" key="2">
    <source>
        <dbReference type="EMBL" id="TDL29919.1"/>
    </source>
</evidence>
<feature type="compositionally biased region" description="Pro residues" evidence="1">
    <location>
        <begin position="114"/>
        <end position="124"/>
    </location>
</feature>
<gene>
    <name evidence="2" type="ORF">BD410DRAFT_780423</name>
</gene>
<feature type="region of interest" description="Disordered" evidence="1">
    <location>
        <begin position="114"/>
        <end position="195"/>
    </location>
</feature>
<proteinExistence type="predicted"/>
<dbReference type="AlphaFoldDB" id="A0A4R5XFI4"/>
<dbReference type="VEuPathDB" id="FungiDB:BD410DRAFT_780423"/>
<reference evidence="2 3" key="1">
    <citation type="submission" date="2018-06" db="EMBL/GenBank/DDBJ databases">
        <title>A transcriptomic atlas of mushroom development highlights an independent origin of complex multicellularity.</title>
        <authorList>
            <consortium name="DOE Joint Genome Institute"/>
            <person name="Krizsan K."/>
            <person name="Almasi E."/>
            <person name="Merenyi Z."/>
            <person name="Sahu N."/>
            <person name="Viragh M."/>
            <person name="Koszo T."/>
            <person name="Mondo S."/>
            <person name="Kiss B."/>
            <person name="Balint B."/>
            <person name="Kues U."/>
            <person name="Barry K."/>
            <person name="Hegedus J.C."/>
            <person name="Henrissat B."/>
            <person name="Johnson J."/>
            <person name="Lipzen A."/>
            <person name="Ohm R."/>
            <person name="Nagy I."/>
            <person name="Pangilinan J."/>
            <person name="Yan J."/>
            <person name="Xiong Y."/>
            <person name="Grigoriev I.V."/>
            <person name="Hibbett D.S."/>
            <person name="Nagy L.G."/>
        </authorList>
    </citation>
    <scope>NUCLEOTIDE SEQUENCE [LARGE SCALE GENOMIC DNA]</scope>
    <source>
        <strain evidence="2 3">SZMC22713</strain>
    </source>
</reference>
<sequence length="195" mass="21644">MSSAELPPPGPSHFYARRALWLALPPEPPTPPSPSPSRVKLEALLSREGAAESEEVWRAGLSNVWKGLIGGNQLRKRLPLAIVLKILQAGWLRDGTWPHGAVAPPDDMGMMPPDLPNLPPPVLPPHLHQHHPHHQHHQHQPHHPHQHIYPQHQTVTYHTGVGPPLMDEDDSMEDAEDQQPRQGEAEQSDGRHEGG</sequence>
<feature type="compositionally biased region" description="Acidic residues" evidence="1">
    <location>
        <begin position="166"/>
        <end position="177"/>
    </location>
</feature>
<evidence type="ECO:0000256" key="1">
    <source>
        <dbReference type="SAM" id="MobiDB-lite"/>
    </source>
</evidence>
<dbReference type="Proteomes" id="UP000294933">
    <property type="component" value="Unassembled WGS sequence"/>
</dbReference>
<dbReference type="EMBL" id="ML170156">
    <property type="protein sequence ID" value="TDL29919.1"/>
    <property type="molecule type" value="Genomic_DNA"/>
</dbReference>
<dbReference type="OrthoDB" id="3366194at2759"/>
<protein>
    <recommendedName>
        <fullName evidence="4">DUF4050 domain-containing protein</fullName>
    </recommendedName>
</protein>
<evidence type="ECO:0000313" key="3">
    <source>
        <dbReference type="Proteomes" id="UP000294933"/>
    </source>
</evidence>
<keyword evidence="3" id="KW-1185">Reference proteome</keyword>
<feature type="compositionally biased region" description="Basic residues" evidence="1">
    <location>
        <begin position="127"/>
        <end position="146"/>
    </location>
</feature>
<name>A0A4R5XFI4_9AGAM</name>
<accession>A0A4R5XFI4</accession>